<evidence type="ECO:0000313" key="1">
    <source>
        <dbReference type="EMBL" id="WOZ02097.1"/>
    </source>
</evidence>
<gene>
    <name evidence="1" type="ORF">R2E43_33435</name>
</gene>
<reference evidence="1" key="1">
    <citation type="submission" date="2023-10" db="EMBL/GenBank/DDBJ databases">
        <title>The genome sequence of Streptomyces violaceoruber CGMCC 4.1801.</title>
        <authorList>
            <person name="Mo P."/>
        </authorList>
    </citation>
    <scope>NUCLEOTIDE SEQUENCE</scope>
    <source>
        <strain evidence="1">CGMCC 4.1801</strain>
    </source>
</reference>
<protein>
    <submittedName>
        <fullName evidence="1">Uncharacterized protein</fullName>
    </submittedName>
</protein>
<dbReference type="EMBL" id="CP137734">
    <property type="protein sequence ID" value="WOZ02097.1"/>
    <property type="molecule type" value="Genomic_DNA"/>
</dbReference>
<sequence>MAFTPPPEASDFTFTLADALDIPVRVRSDGDLAKWDRRQVPKAAQPWPVTDALPADGEYLATTTWRQLVTAATSAGRDLAPWLRKTPAFAVNELIARVAPLQAYLTLKDFEAPAGAAERRLFVNAVYRHGTERSAHAAFGYHLGMTMAQWLTVGMAGLPATVHLEACGIPELVDPTKKLPDLYGNHAVEALPWLIEAKARKSLGVGDMRDGQWQLDQATAEIAVAHRQVLCGTVLPEPGRWEDDHLVMMVHTTLVGPSSVGGVHSLPGPSSDGGEPSLDETPDDLLSVARDQLLVFRALAFGAVQDLRVVPLAETGPGPGGPSRRKSAMRPLELDAGTRDLRRRVLAEGVPYERLRQEQHSTVKEFVVGRIPGIGLHLGLSRGLYAACAHLHQMQTEIPAEEPLFPAAPFLVRRGADEEREEMSREARRTFYEREDERLVTVRREMANAYRTQEVPAGLLRGAPLVVEGPEARGGVLEARTAETYMAVEPTDPIMPGHR</sequence>
<accession>A0ACD4WX63</accession>
<evidence type="ECO:0000313" key="2">
    <source>
        <dbReference type="Proteomes" id="UP001303608"/>
    </source>
</evidence>
<organism evidence="1 2">
    <name type="scientific">Streptomyces violaceoruber</name>
    <dbReference type="NCBI Taxonomy" id="1935"/>
    <lineage>
        <taxon>Bacteria</taxon>
        <taxon>Bacillati</taxon>
        <taxon>Actinomycetota</taxon>
        <taxon>Actinomycetes</taxon>
        <taxon>Kitasatosporales</taxon>
        <taxon>Streptomycetaceae</taxon>
        <taxon>Streptomyces</taxon>
        <taxon>Streptomyces violaceoruber group</taxon>
    </lineage>
</organism>
<name>A0ACD4WX63_STRVN</name>
<proteinExistence type="predicted"/>
<keyword evidence="2" id="KW-1185">Reference proteome</keyword>
<dbReference type="Proteomes" id="UP001303608">
    <property type="component" value="Chromosome"/>
</dbReference>